<protein>
    <recommendedName>
        <fullName evidence="14">Bulb-type lectin domain-containing protein</fullName>
    </recommendedName>
</protein>
<accession>A0A9D5H1H7</accession>
<dbReference type="OrthoDB" id="260091at2759"/>
<dbReference type="Pfam" id="PF00487">
    <property type="entry name" value="FA_desaturase"/>
    <property type="match status" value="1"/>
</dbReference>
<feature type="transmembrane region" description="Helical" evidence="13">
    <location>
        <begin position="262"/>
        <end position="282"/>
    </location>
</feature>
<feature type="transmembrane region" description="Helical" evidence="13">
    <location>
        <begin position="88"/>
        <end position="108"/>
    </location>
</feature>
<evidence type="ECO:0000256" key="6">
    <source>
        <dbReference type="ARBA" id="ARBA00022723"/>
    </source>
</evidence>
<dbReference type="AlphaFoldDB" id="A0A9D5H1H7"/>
<keyword evidence="11 13" id="KW-0472">Membrane</keyword>
<dbReference type="SUPFAM" id="SSF55856">
    <property type="entry name" value="Cytochrome b5-like heme/steroid binding domain"/>
    <property type="match status" value="1"/>
</dbReference>
<comment type="subcellular location">
    <subcellularLocation>
        <location evidence="1">Membrane</location>
        <topology evidence="1">Multi-pass membrane protein</topology>
    </subcellularLocation>
</comment>
<comment type="caution">
    <text evidence="15">The sequence shown here is derived from an EMBL/GenBank/DDBJ whole genome shotgun (WGS) entry which is preliminary data.</text>
</comment>
<evidence type="ECO:0000259" key="14">
    <source>
        <dbReference type="PROSITE" id="PS50927"/>
    </source>
</evidence>
<dbReference type="GO" id="GO:0016020">
    <property type="term" value="C:membrane"/>
    <property type="evidence" value="ECO:0007669"/>
    <property type="project" value="UniProtKB-SubCell"/>
</dbReference>
<keyword evidence="5 13" id="KW-0812">Transmembrane</keyword>
<evidence type="ECO:0000256" key="11">
    <source>
        <dbReference type="ARBA" id="ARBA00023136"/>
    </source>
</evidence>
<evidence type="ECO:0000256" key="4">
    <source>
        <dbReference type="ARBA" id="ARBA00022617"/>
    </source>
</evidence>
<evidence type="ECO:0000256" key="12">
    <source>
        <dbReference type="SAM" id="MobiDB-lite"/>
    </source>
</evidence>
<dbReference type="InterPro" id="IPR005804">
    <property type="entry name" value="FA_desaturase_dom"/>
</dbReference>
<evidence type="ECO:0000256" key="8">
    <source>
        <dbReference type="ARBA" id="ARBA00023002"/>
    </source>
</evidence>
<dbReference type="Gene3D" id="2.90.10.10">
    <property type="entry name" value="Bulb-type lectin domain"/>
    <property type="match status" value="1"/>
</dbReference>
<keyword evidence="4" id="KW-0349">Heme</keyword>
<keyword evidence="16" id="KW-1185">Reference proteome</keyword>
<dbReference type="Pfam" id="PF00173">
    <property type="entry name" value="Cyt-b5"/>
    <property type="match status" value="1"/>
</dbReference>
<dbReference type="PANTHER" id="PTHR19353:SF30">
    <property type="entry name" value="DELTA 8-(E)-SPHINGOLIPID DESATURASE"/>
    <property type="match status" value="1"/>
</dbReference>
<evidence type="ECO:0000256" key="2">
    <source>
        <dbReference type="ARBA" id="ARBA00005189"/>
    </source>
</evidence>
<dbReference type="EMBL" id="JAGGNH010000128">
    <property type="protein sequence ID" value="KAJ0959940.1"/>
    <property type="molecule type" value="Genomic_DNA"/>
</dbReference>
<dbReference type="GO" id="GO:0046872">
    <property type="term" value="F:metal ion binding"/>
    <property type="evidence" value="ECO:0007669"/>
    <property type="project" value="UniProtKB-KW"/>
</dbReference>
<dbReference type="GO" id="GO:0006629">
    <property type="term" value="P:lipid metabolic process"/>
    <property type="evidence" value="ECO:0007669"/>
    <property type="project" value="UniProtKB-KW"/>
</dbReference>
<dbReference type="GO" id="GO:0051707">
    <property type="term" value="P:response to other organism"/>
    <property type="evidence" value="ECO:0007669"/>
    <property type="project" value="UniProtKB-ARBA"/>
</dbReference>
<feature type="transmembrane region" description="Helical" evidence="13">
    <location>
        <begin position="114"/>
        <end position="134"/>
    </location>
</feature>
<dbReference type="SMART" id="SM00108">
    <property type="entry name" value="B_lectin"/>
    <property type="match status" value="1"/>
</dbReference>
<organism evidence="15 16">
    <name type="scientific">Dioscorea zingiberensis</name>
    <dbReference type="NCBI Taxonomy" id="325984"/>
    <lineage>
        <taxon>Eukaryota</taxon>
        <taxon>Viridiplantae</taxon>
        <taxon>Streptophyta</taxon>
        <taxon>Embryophyta</taxon>
        <taxon>Tracheophyta</taxon>
        <taxon>Spermatophyta</taxon>
        <taxon>Magnoliopsida</taxon>
        <taxon>Liliopsida</taxon>
        <taxon>Dioscoreales</taxon>
        <taxon>Dioscoreaceae</taxon>
        <taxon>Dioscorea</taxon>
    </lineage>
</organism>
<comment type="pathway">
    <text evidence="2">Lipid metabolism.</text>
</comment>
<comment type="similarity">
    <text evidence="3">Belongs to the fatty acid desaturase type 1 family.</text>
</comment>
<keyword evidence="10" id="KW-0443">Lipid metabolism</keyword>
<evidence type="ECO:0000313" key="16">
    <source>
        <dbReference type="Proteomes" id="UP001085076"/>
    </source>
</evidence>
<evidence type="ECO:0000256" key="5">
    <source>
        <dbReference type="ARBA" id="ARBA00022692"/>
    </source>
</evidence>
<dbReference type="Pfam" id="PF01453">
    <property type="entry name" value="B_lectin"/>
    <property type="match status" value="1"/>
</dbReference>
<feature type="region of interest" description="Disordered" evidence="12">
    <location>
        <begin position="1"/>
        <end position="22"/>
    </location>
</feature>
<dbReference type="Gene3D" id="3.10.120.10">
    <property type="entry name" value="Cytochrome b5-like heme/steroid binding domain"/>
    <property type="match status" value="1"/>
</dbReference>
<evidence type="ECO:0000313" key="15">
    <source>
        <dbReference type="EMBL" id="KAJ0959940.1"/>
    </source>
</evidence>
<reference evidence="15 16" key="1">
    <citation type="journal article" date="2022" name="Hortic Res">
        <title>The genome of Dioscorea zingiberensis sheds light on the biosynthesis, origin and evolution of the medicinally important diosgenin saponins.</title>
        <authorList>
            <person name="Li Y."/>
            <person name="Tan C."/>
            <person name="Li Z."/>
            <person name="Guo J."/>
            <person name="Li S."/>
            <person name="Chen X."/>
            <person name="Wang C."/>
            <person name="Dai X."/>
            <person name="Yang H."/>
            <person name="Song W."/>
            <person name="Hou L."/>
            <person name="Xu J."/>
            <person name="Tong Z."/>
            <person name="Xu A."/>
            <person name="Yuan X."/>
            <person name="Wang W."/>
            <person name="Yang Q."/>
            <person name="Chen L."/>
            <person name="Sun Z."/>
            <person name="Wang K."/>
            <person name="Pan B."/>
            <person name="Chen J."/>
            <person name="Bao Y."/>
            <person name="Liu F."/>
            <person name="Qi X."/>
            <person name="Gang D.R."/>
            <person name="Wen J."/>
            <person name="Li J."/>
        </authorList>
    </citation>
    <scope>NUCLEOTIDE SEQUENCE [LARGE SCALE GENOMIC DNA]</scope>
    <source>
        <strain evidence="15">Dzin_1.0</strain>
    </source>
</reference>
<dbReference type="Proteomes" id="UP001085076">
    <property type="component" value="Unassembled WGS sequence"/>
</dbReference>
<dbReference type="SUPFAM" id="SSF51110">
    <property type="entry name" value="alpha-D-mannose-specific plant lectins"/>
    <property type="match status" value="1"/>
</dbReference>
<feature type="domain" description="Bulb-type lectin" evidence="14">
    <location>
        <begin position="305"/>
        <end position="424"/>
    </location>
</feature>
<dbReference type="CDD" id="cd03506">
    <property type="entry name" value="Delta6-FADS-like"/>
    <property type="match status" value="1"/>
</dbReference>
<dbReference type="InterPro" id="IPR001480">
    <property type="entry name" value="Bulb-type_lectin_dom"/>
</dbReference>
<keyword evidence="7 13" id="KW-1133">Transmembrane helix</keyword>
<evidence type="ECO:0000256" key="10">
    <source>
        <dbReference type="ARBA" id="ARBA00023098"/>
    </source>
</evidence>
<dbReference type="InterPro" id="IPR036400">
    <property type="entry name" value="Cyt_B5-like_heme/steroid_sf"/>
</dbReference>
<evidence type="ECO:0000256" key="1">
    <source>
        <dbReference type="ARBA" id="ARBA00004141"/>
    </source>
</evidence>
<evidence type="ECO:0000256" key="13">
    <source>
        <dbReference type="SAM" id="Phobius"/>
    </source>
</evidence>
<dbReference type="CDD" id="cd00028">
    <property type="entry name" value="B_lectin"/>
    <property type="match status" value="1"/>
</dbReference>
<keyword evidence="6" id="KW-0479">Metal-binding</keyword>
<proteinExistence type="inferred from homology"/>
<dbReference type="GO" id="GO:0016717">
    <property type="term" value="F:oxidoreductase activity, acting on paired donors, with oxidation of a pair of donors resulting in the reduction of molecular oxygen to two molecules of water"/>
    <property type="evidence" value="ECO:0007669"/>
    <property type="project" value="TreeGrafter"/>
</dbReference>
<dbReference type="PANTHER" id="PTHR19353">
    <property type="entry name" value="FATTY ACID DESATURASE 2"/>
    <property type="match status" value="1"/>
</dbReference>
<sequence length="539" mass="60684">MDLDPGKSLRRHGLAQGPPGGEIPLRDLAGQDATDAFVAYHPASAWKQLDRFFVGYYSDYCVSEVSKDYRRLVAEFAKMGLFEKKGHTAFFTFCVMWFLFMASVYGILATSSVWVHLLCGGMMGFLWIQSGWIGHDSGHYQVMSTPGYNRLIQILSGNCLAGISIAWWKRNHNAHHIACNSLEFDPDLQHMPIFAVSSKLFTSLTSYFYERKMNFDEVARLLVSYQHWTFYPVMCFARINLFAQSILLLISKKKVPHRWHEIVGVIVFWIWYPCLVSFLPTWSERVMFVIASFAVTELASCSTGEIPISSELSASQNQVWLSENSTFAFRFTSSGSDDQFLLAIWYFKLPGDPTVIWSPNRESPVGRDAVVKLDLTGNLVLFDSNSSLWMSNTSSQGVKSAVMSESGSFILYNGSSSDRQIAWQSFWHPSDTLLLASNWLSLLSYHHSSPLLESYASSPEFHANYSYWSSPEISNATGDVVAVLDQSGNFGIMFGSSSSGTMYVHKNDTGGGASTLRRITIGTDGNLRLYRWDETWVTR</sequence>
<keyword evidence="9" id="KW-0408">Iron</keyword>
<evidence type="ECO:0000256" key="7">
    <source>
        <dbReference type="ARBA" id="ARBA00022989"/>
    </source>
</evidence>
<keyword evidence="8" id="KW-0560">Oxidoreductase</keyword>
<dbReference type="PROSITE" id="PS50927">
    <property type="entry name" value="BULB_LECTIN"/>
    <property type="match status" value="1"/>
</dbReference>
<name>A0A9D5H1H7_9LILI</name>
<dbReference type="InterPro" id="IPR001199">
    <property type="entry name" value="Cyt_B5-like_heme/steroid-bd"/>
</dbReference>
<dbReference type="InterPro" id="IPR012171">
    <property type="entry name" value="Fatty_acid_desaturase"/>
</dbReference>
<dbReference type="InterPro" id="IPR036426">
    <property type="entry name" value="Bulb-type_lectin_dom_sf"/>
</dbReference>
<feature type="transmembrane region" description="Helical" evidence="13">
    <location>
        <begin position="229"/>
        <end position="250"/>
    </location>
</feature>
<evidence type="ECO:0000256" key="9">
    <source>
        <dbReference type="ARBA" id="ARBA00023004"/>
    </source>
</evidence>
<evidence type="ECO:0000256" key="3">
    <source>
        <dbReference type="ARBA" id="ARBA00009295"/>
    </source>
</evidence>
<gene>
    <name evidence="15" type="ORF">J5N97_000280</name>
</gene>